<dbReference type="SUPFAM" id="SSF52777">
    <property type="entry name" value="CoA-dependent acyltransferases"/>
    <property type="match status" value="1"/>
</dbReference>
<dbReference type="EMBL" id="JARAOO010000003">
    <property type="protein sequence ID" value="KAJ7976144.1"/>
    <property type="molecule type" value="Genomic_DNA"/>
</dbReference>
<feature type="region of interest" description="Disordered" evidence="1">
    <location>
        <begin position="1"/>
        <end position="20"/>
    </location>
</feature>
<gene>
    <name evidence="2" type="ORF">O6P43_005961</name>
</gene>
<proteinExistence type="predicted"/>
<accession>A0AAD7Q7A3</accession>
<dbReference type="PANTHER" id="PTHR34375:SF2">
    <property type="entry name" value="GATA ZINC FINGER PROTEIN"/>
    <property type="match status" value="1"/>
</dbReference>
<evidence type="ECO:0000313" key="2">
    <source>
        <dbReference type="EMBL" id="KAJ7976144.1"/>
    </source>
</evidence>
<keyword evidence="3" id="KW-1185">Reference proteome</keyword>
<name>A0AAD7Q7A3_QUISA</name>
<dbReference type="Proteomes" id="UP001163823">
    <property type="component" value="Chromosome 3"/>
</dbReference>
<dbReference type="Gene3D" id="3.30.559.10">
    <property type="entry name" value="Chloramphenicol acetyltransferase-like domain"/>
    <property type="match status" value="1"/>
</dbReference>
<organism evidence="2 3">
    <name type="scientific">Quillaja saponaria</name>
    <name type="common">Soap bark tree</name>
    <dbReference type="NCBI Taxonomy" id="32244"/>
    <lineage>
        <taxon>Eukaryota</taxon>
        <taxon>Viridiplantae</taxon>
        <taxon>Streptophyta</taxon>
        <taxon>Embryophyta</taxon>
        <taxon>Tracheophyta</taxon>
        <taxon>Spermatophyta</taxon>
        <taxon>Magnoliopsida</taxon>
        <taxon>eudicotyledons</taxon>
        <taxon>Gunneridae</taxon>
        <taxon>Pentapetalae</taxon>
        <taxon>rosids</taxon>
        <taxon>fabids</taxon>
        <taxon>Fabales</taxon>
        <taxon>Quillajaceae</taxon>
        <taxon>Quillaja</taxon>
    </lineage>
</organism>
<reference evidence="2" key="1">
    <citation type="journal article" date="2023" name="Science">
        <title>Elucidation of the pathway for biosynthesis of saponin adjuvants from the soapbark tree.</title>
        <authorList>
            <person name="Reed J."/>
            <person name="Orme A."/>
            <person name="El-Demerdash A."/>
            <person name="Owen C."/>
            <person name="Martin L.B.B."/>
            <person name="Misra R.C."/>
            <person name="Kikuchi S."/>
            <person name="Rejzek M."/>
            <person name="Martin A.C."/>
            <person name="Harkess A."/>
            <person name="Leebens-Mack J."/>
            <person name="Louveau T."/>
            <person name="Stephenson M.J."/>
            <person name="Osbourn A."/>
        </authorList>
    </citation>
    <scope>NUCLEOTIDE SEQUENCE</scope>
    <source>
        <strain evidence="2">S10</strain>
    </source>
</reference>
<evidence type="ECO:0000313" key="3">
    <source>
        <dbReference type="Proteomes" id="UP001163823"/>
    </source>
</evidence>
<dbReference type="InterPro" id="IPR023213">
    <property type="entry name" value="CAT-like_dom_sf"/>
</dbReference>
<dbReference type="PANTHER" id="PTHR34375">
    <property type="entry name" value="GATA ZINC FINGER PROTEIN-RELATED"/>
    <property type="match status" value="1"/>
</dbReference>
<comment type="caution">
    <text evidence="2">The sequence shown here is derived from an EMBL/GenBank/DDBJ whole genome shotgun (WGS) entry which is preliminary data.</text>
</comment>
<protein>
    <submittedName>
        <fullName evidence="2">GATA zinc finger protein</fullName>
    </submittedName>
</protein>
<evidence type="ECO:0000256" key="1">
    <source>
        <dbReference type="SAM" id="MobiDB-lite"/>
    </source>
</evidence>
<dbReference type="KEGG" id="qsa:O6P43_005961"/>
<sequence>MMTDESENLDPKFPEPNTRPVGGTEYSWCKAVPSGTGITVLGVLLSKPPDIPTFQNALRKLQNSHHILRSKLRLDITNNTFSFLTHPTPYLQITPFDLQSTSLIIKKSESNTYHISPFHLLHEHELNQNTWRDHNHSLSTGFEVFCASIYTISETQWALFLRLHTSVCDRAAAVAILRELFGQLGNNVNGRGSESERTEMVLRDENEISLGIEDLIPAGKANKPFWARGLDVLGYSLNSLRLSNLDFKDTDSTRGSHVVRLQMSPYETERLLAECKSREIKLCGTLAAAGMLAAHSSKHLPDHQREKYAVVTLVDLPLDS</sequence>
<dbReference type="AlphaFoldDB" id="A0AAD7Q7A3"/>